<keyword evidence="1" id="KW-0812">Transmembrane</keyword>
<evidence type="ECO:0000313" key="3">
    <source>
        <dbReference type="EMBL" id="GAA4340825.1"/>
    </source>
</evidence>
<comment type="caution">
    <text evidence="3">The sequence shown here is derived from an EMBL/GenBank/DDBJ whole genome shotgun (WGS) entry which is preliminary data.</text>
</comment>
<keyword evidence="1" id="KW-1133">Transmembrane helix</keyword>
<organism evidence="3 4">
    <name type="scientific">Flaviaesturariibacter amylovorans</name>
    <dbReference type="NCBI Taxonomy" id="1084520"/>
    <lineage>
        <taxon>Bacteria</taxon>
        <taxon>Pseudomonadati</taxon>
        <taxon>Bacteroidota</taxon>
        <taxon>Chitinophagia</taxon>
        <taxon>Chitinophagales</taxon>
        <taxon>Chitinophagaceae</taxon>
        <taxon>Flaviaestuariibacter</taxon>
    </lineage>
</organism>
<sequence>MEHHPTRKKKRWGRKILIGLFAAFILIQFYRPPKNLGEVMPAAGGLIHAVAVPDSVQAVLVTACYDCHSNRTRYPWYAEISPVSVFLANHVREGKKELNFSEFGSLSPRRMRSKLSAITEQVEEKEMPPRSYVWIHRDADLSEEQRRLLIAWTDSTRRFLEDRK</sequence>
<feature type="transmembrane region" description="Helical" evidence="1">
    <location>
        <begin position="12"/>
        <end position="30"/>
    </location>
</feature>
<dbReference type="Pfam" id="PF14376">
    <property type="entry name" value="Haem_bd"/>
    <property type="match status" value="1"/>
</dbReference>
<name>A0ABP8HL36_9BACT</name>
<feature type="domain" description="Haem-binding" evidence="2">
    <location>
        <begin position="21"/>
        <end position="157"/>
    </location>
</feature>
<accession>A0ABP8HL36</accession>
<keyword evidence="4" id="KW-1185">Reference proteome</keyword>
<reference evidence="4" key="1">
    <citation type="journal article" date="2019" name="Int. J. Syst. Evol. Microbiol.">
        <title>The Global Catalogue of Microorganisms (GCM) 10K type strain sequencing project: providing services to taxonomists for standard genome sequencing and annotation.</title>
        <authorList>
            <consortium name="The Broad Institute Genomics Platform"/>
            <consortium name="The Broad Institute Genome Sequencing Center for Infectious Disease"/>
            <person name="Wu L."/>
            <person name="Ma J."/>
        </authorList>
    </citation>
    <scope>NUCLEOTIDE SEQUENCE [LARGE SCALE GENOMIC DNA]</scope>
    <source>
        <strain evidence="4">JCM 17919</strain>
    </source>
</reference>
<keyword evidence="1" id="KW-0472">Membrane</keyword>
<dbReference type="InterPro" id="IPR025992">
    <property type="entry name" value="Haem-bd"/>
</dbReference>
<protein>
    <recommendedName>
        <fullName evidence="2">Haem-binding domain-containing protein</fullName>
    </recommendedName>
</protein>
<proteinExistence type="predicted"/>
<dbReference type="RefSeq" id="WP_345257532.1">
    <property type="nucleotide sequence ID" value="NZ_BAABGY010000014.1"/>
</dbReference>
<dbReference type="SMART" id="SM01235">
    <property type="entry name" value="Haem_bd"/>
    <property type="match status" value="1"/>
</dbReference>
<evidence type="ECO:0000259" key="2">
    <source>
        <dbReference type="SMART" id="SM01235"/>
    </source>
</evidence>
<evidence type="ECO:0000256" key="1">
    <source>
        <dbReference type="SAM" id="Phobius"/>
    </source>
</evidence>
<dbReference type="Proteomes" id="UP001501725">
    <property type="component" value="Unassembled WGS sequence"/>
</dbReference>
<evidence type="ECO:0000313" key="4">
    <source>
        <dbReference type="Proteomes" id="UP001501725"/>
    </source>
</evidence>
<gene>
    <name evidence="3" type="ORF">GCM10023184_38800</name>
</gene>
<dbReference type="EMBL" id="BAABGY010000014">
    <property type="protein sequence ID" value="GAA4340825.1"/>
    <property type="molecule type" value="Genomic_DNA"/>
</dbReference>